<evidence type="ECO:0000259" key="7">
    <source>
        <dbReference type="PROSITE" id="PS51194"/>
    </source>
</evidence>
<evidence type="ECO:0000259" key="6">
    <source>
        <dbReference type="PROSITE" id="PS51192"/>
    </source>
</evidence>
<dbReference type="Pfam" id="PF00270">
    <property type="entry name" value="DEAD"/>
    <property type="match status" value="1"/>
</dbReference>
<dbReference type="KEGG" id="ccai:NAS2_0832"/>
<feature type="region of interest" description="Disordered" evidence="5">
    <location>
        <begin position="546"/>
        <end position="569"/>
    </location>
</feature>
<dbReference type="InterPro" id="IPR027417">
    <property type="entry name" value="P-loop_NTPase"/>
</dbReference>
<feature type="compositionally biased region" description="Low complexity" evidence="5">
    <location>
        <begin position="547"/>
        <end position="565"/>
    </location>
</feature>
<organism evidence="8 9">
    <name type="scientific">Conexivisphaera calida</name>
    <dbReference type="NCBI Taxonomy" id="1874277"/>
    <lineage>
        <taxon>Archaea</taxon>
        <taxon>Nitrososphaerota</taxon>
        <taxon>Conexivisphaeria</taxon>
        <taxon>Conexivisphaerales</taxon>
        <taxon>Conexivisphaeraceae</taxon>
        <taxon>Conexivisphaera</taxon>
    </lineage>
</organism>
<dbReference type="GO" id="GO:0005524">
    <property type="term" value="F:ATP binding"/>
    <property type="evidence" value="ECO:0007669"/>
    <property type="project" value="UniProtKB-KW"/>
</dbReference>
<dbReference type="RefSeq" id="WP_174448477.1">
    <property type="nucleotide sequence ID" value="NZ_AP018732.1"/>
</dbReference>
<evidence type="ECO:0000256" key="3">
    <source>
        <dbReference type="ARBA" id="ARBA00022806"/>
    </source>
</evidence>
<keyword evidence="2" id="KW-0378">Hydrolase</keyword>
<proteinExistence type="predicted"/>
<dbReference type="Gene3D" id="1.20.1320.20">
    <property type="entry name" value="hef helicase domain"/>
    <property type="match status" value="1"/>
</dbReference>
<dbReference type="InterPro" id="IPR041755">
    <property type="entry name" value="Hef_ID"/>
</dbReference>
<reference evidence="8 9" key="1">
    <citation type="journal article" date="2019" name="ISME J.">
        <title>Isolation and characterization of a thermophilic sulfur- and iron-reducing thaumarchaeote from a terrestrial acidic hot spring.</title>
        <authorList>
            <person name="Kato S."/>
            <person name="Itoh T."/>
            <person name="Yuki M."/>
            <person name="Nagamori M."/>
            <person name="Ohnishi M."/>
            <person name="Uematsu K."/>
            <person name="Suzuki K."/>
            <person name="Takashina T."/>
            <person name="Ohkuma M."/>
        </authorList>
    </citation>
    <scope>NUCLEOTIDE SEQUENCE [LARGE SCALE GENOMIC DNA]</scope>
    <source>
        <strain evidence="8 9">NAS-02</strain>
    </source>
</reference>
<dbReference type="Gene3D" id="3.40.50.300">
    <property type="entry name" value="P-loop containing nucleotide triphosphate hydrolases"/>
    <property type="match status" value="2"/>
</dbReference>
<dbReference type="GeneID" id="55584643"/>
<name>A0A4P2VDL5_9ARCH</name>
<dbReference type="PROSITE" id="PS51192">
    <property type="entry name" value="HELICASE_ATP_BIND_1"/>
    <property type="match status" value="1"/>
</dbReference>
<dbReference type="GO" id="GO:0003676">
    <property type="term" value="F:nucleic acid binding"/>
    <property type="evidence" value="ECO:0007669"/>
    <property type="project" value="InterPro"/>
</dbReference>
<gene>
    <name evidence="8" type="ORF">NAS2_0832</name>
</gene>
<dbReference type="GO" id="GO:0016787">
    <property type="term" value="F:hydrolase activity"/>
    <property type="evidence" value="ECO:0007669"/>
    <property type="project" value="UniProtKB-KW"/>
</dbReference>
<evidence type="ECO:0000256" key="5">
    <source>
        <dbReference type="SAM" id="MobiDB-lite"/>
    </source>
</evidence>
<dbReference type="SUPFAM" id="SSF52540">
    <property type="entry name" value="P-loop containing nucleoside triphosphate hydrolases"/>
    <property type="match status" value="1"/>
</dbReference>
<dbReference type="AlphaFoldDB" id="A0A4P2VDL5"/>
<dbReference type="SMART" id="SM00490">
    <property type="entry name" value="HELICc"/>
    <property type="match status" value="1"/>
</dbReference>
<dbReference type="Pfam" id="PF00271">
    <property type="entry name" value="Helicase_C"/>
    <property type="match status" value="1"/>
</dbReference>
<dbReference type="GO" id="GO:0140097">
    <property type="term" value="F:catalytic activity, acting on DNA"/>
    <property type="evidence" value="ECO:0007669"/>
    <property type="project" value="UniProtKB-ARBA"/>
</dbReference>
<keyword evidence="9" id="KW-1185">Reference proteome</keyword>
<dbReference type="Pfam" id="PF21210">
    <property type="entry name" value="RNA_helicase_helical"/>
    <property type="match status" value="1"/>
</dbReference>
<dbReference type="Proteomes" id="UP000509448">
    <property type="component" value="Chromosome"/>
</dbReference>
<dbReference type="PANTHER" id="PTHR14025">
    <property type="entry name" value="FANCONI ANEMIA GROUP M FANCM FAMILY MEMBER"/>
    <property type="match status" value="1"/>
</dbReference>
<keyword evidence="4" id="KW-0067">ATP-binding</keyword>
<sequence>MEDRERGRGQGRGQEYVQHPLVKPRTVEYREYQVNIARAAYGRNALVVLPTALGKTVISALVVAEVLYRRRGSRVLVMAPTRPLVAQHMRSFRSILKLGEGDAAMLTGRTPPEDRVAVWRGGARIVFSTPEVVRNDALEGRLDLGSFALLVFDEAHRAVKEYAYTEIAREYVSRSAYPMILAMTASPGANPERMEEVCRNLYVEALEYRDEEDPDVRPYVHPVDVRWRRVRLPPIYEEISSMIHSMLRRRVERLRAMGARVDPEHVTRRALIELGEELRYALEAESVEEERSRLFEVLMNQSVALTLFHMLELAETQGIHTLRAFVDRMEEDDKRTHAILMGDPGFAALRELVRSVDAEHPKLLELRDLVSAQLSSNPSSRILVFTQYRDTVAHAAEVLAGVPGVRVGTFVGQASRGGVRGMSQEEQAEAIAALERGDVNVMVSTSIAEEGLDIPAVDHVVFYEPIPSEIRYIQRRGRTGRRAPGKVTILAAEGTLDEVYLYASTARAKRMRRVMGELKAALRPMLRTEPPPEDPMTEEELRRLDEATGAAAEAEAEEGPAVAATARREERRVSREAARAARRIYSLLLEAGEEGMGREEALMRAAEEGIEEAVAEAALERLVKGRMATRRGDSYVASSAARAAESGEAGREVEIEKVLPGSAVVIVDGKWRARLEPGDFNGPRELIRRGSRFVASVYLYRSGGVLRIRVKEVVRRIR</sequence>
<dbReference type="SMART" id="SM00487">
    <property type="entry name" value="DEXDc"/>
    <property type="match status" value="1"/>
</dbReference>
<dbReference type="InterPro" id="IPR011545">
    <property type="entry name" value="DEAD/DEAH_box_helicase_dom"/>
</dbReference>
<evidence type="ECO:0000313" key="8">
    <source>
        <dbReference type="EMBL" id="BBE42221.1"/>
    </source>
</evidence>
<evidence type="ECO:0000256" key="1">
    <source>
        <dbReference type="ARBA" id="ARBA00022741"/>
    </source>
</evidence>
<evidence type="ECO:0000256" key="2">
    <source>
        <dbReference type="ARBA" id="ARBA00022801"/>
    </source>
</evidence>
<dbReference type="OrthoDB" id="9764at2157"/>
<evidence type="ECO:0000256" key="4">
    <source>
        <dbReference type="ARBA" id="ARBA00022840"/>
    </source>
</evidence>
<dbReference type="PANTHER" id="PTHR14025:SF20">
    <property type="entry name" value="FANCONI ANEMIA GROUP M PROTEIN"/>
    <property type="match status" value="1"/>
</dbReference>
<keyword evidence="1" id="KW-0547">Nucleotide-binding</keyword>
<evidence type="ECO:0000313" key="9">
    <source>
        <dbReference type="Proteomes" id="UP000509448"/>
    </source>
</evidence>
<dbReference type="PROSITE" id="PS51194">
    <property type="entry name" value="HELICASE_CTER"/>
    <property type="match status" value="1"/>
</dbReference>
<dbReference type="InterPro" id="IPR001650">
    <property type="entry name" value="Helicase_C-like"/>
</dbReference>
<dbReference type="EMBL" id="AP018732">
    <property type="protein sequence ID" value="BBE42221.1"/>
    <property type="molecule type" value="Genomic_DNA"/>
</dbReference>
<accession>A0A4P2VDL5</accession>
<feature type="domain" description="Helicase C-terminal" evidence="7">
    <location>
        <begin position="365"/>
        <end position="542"/>
    </location>
</feature>
<feature type="domain" description="Helicase ATP-binding" evidence="6">
    <location>
        <begin position="36"/>
        <end position="205"/>
    </location>
</feature>
<dbReference type="GO" id="GO:0004386">
    <property type="term" value="F:helicase activity"/>
    <property type="evidence" value="ECO:0007669"/>
    <property type="project" value="UniProtKB-KW"/>
</dbReference>
<protein>
    <submittedName>
        <fullName evidence="8">ATP-dependent RNA helicase homolog eIF-4A</fullName>
    </submittedName>
</protein>
<dbReference type="InterPro" id="IPR014001">
    <property type="entry name" value="Helicase_ATP-bd"/>
</dbReference>
<keyword evidence="3 8" id="KW-0347">Helicase</keyword>